<dbReference type="Proteomes" id="UP000260351">
    <property type="component" value="Unassembled WGS sequence"/>
</dbReference>
<evidence type="ECO:0000256" key="1">
    <source>
        <dbReference type="SAM" id="SignalP"/>
    </source>
</evidence>
<organism evidence="2 3">
    <name type="scientific">Wenzhouxiangella sediminis</name>
    <dbReference type="NCBI Taxonomy" id="1792836"/>
    <lineage>
        <taxon>Bacteria</taxon>
        <taxon>Pseudomonadati</taxon>
        <taxon>Pseudomonadota</taxon>
        <taxon>Gammaproteobacteria</taxon>
        <taxon>Chromatiales</taxon>
        <taxon>Wenzhouxiangellaceae</taxon>
        <taxon>Wenzhouxiangella</taxon>
    </lineage>
</organism>
<keyword evidence="1" id="KW-0732">Signal</keyword>
<comment type="caution">
    <text evidence="2">The sequence shown here is derived from an EMBL/GenBank/DDBJ whole genome shotgun (WGS) entry which is preliminary data.</text>
</comment>
<keyword evidence="3" id="KW-1185">Reference proteome</keyword>
<sequence length="132" mass="14848">MSKKTLVMLVLVAFWLVGCATTAPVLDSPRAIDVPGNASMEEIEDAILDAMRNRGWAVHERNRGEIIADLHVRSHFARVGITYNTGAIAIEYMDSENLEYEVVDGQQRIHGNFNSWLTNLSNDIQRNLSYVE</sequence>
<feature type="signal peptide" evidence="1">
    <location>
        <begin position="1"/>
        <end position="22"/>
    </location>
</feature>
<dbReference type="PROSITE" id="PS51257">
    <property type="entry name" value="PROKAR_LIPOPROTEIN"/>
    <property type="match status" value="1"/>
</dbReference>
<dbReference type="RefSeq" id="WP_116649957.1">
    <property type="nucleotide sequence ID" value="NZ_QUZK01000021.1"/>
</dbReference>
<dbReference type="AlphaFoldDB" id="A0A3E1KAF2"/>
<protein>
    <recommendedName>
        <fullName evidence="4">Lipoprotein</fullName>
    </recommendedName>
</protein>
<dbReference type="EMBL" id="QUZK01000021">
    <property type="protein sequence ID" value="RFF31351.1"/>
    <property type="molecule type" value="Genomic_DNA"/>
</dbReference>
<proteinExistence type="predicted"/>
<accession>A0A3E1KAF2</accession>
<evidence type="ECO:0000313" key="2">
    <source>
        <dbReference type="EMBL" id="RFF31351.1"/>
    </source>
</evidence>
<dbReference type="OrthoDB" id="9815328at2"/>
<name>A0A3E1KAF2_9GAMM</name>
<evidence type="ECO:0000313" key="3">
    <source>
        <dbReference type="Proteomes" id="UP000260351"/>
    </source>
</evidence>
<feature type="chain" id="PRO_5017706293" description="Lipoprotein" evidence="1">
    <location>
        <begin position="23"/>
        <end position="132"/>
    </location>
</feature>
<gene>
    <name evidence="2" type="ORF">DZC52_04630</name>
</gene>
<evidence type="ECO:0008006" key="4">
    <source>
        <dbReference type="Google" id="ProtNLM"/>
    </source>
</evidence>
<reference evidence="2 3" key="1">
    <citation type="submission" date="2018-08" db="EMBL/GenBank/DDBJ databases">
        <title>Wenzhouxiangella salilacus sp. nov., a novel bacterium isolated from a saline lake in Xinjiang Province, China.</title>
        <authorList>
            <person name="Han S."/>
        </authorList>
    </citation>
    <scope>NUCLEOTIDE SEQUENCE [LARGE SCALE GENOMIC DNA]</scope>
    <source>
        <strain evidence="2 3">XDB06</strain>
    </source>
</reference>